<dbReference type="InterPro" id="IPR018490">
    <property type="entry name" value="cNMP-bd_dom_sf"/>
</dbReference>
<protein>
    <recommendedName>
        <fullName evidence="2">Cyclic nucleotide-binding domain-containing protein</fullName>
    </recommendedName>
</protein>
<dbReference type="AlphaFoldDB" id="A0AAD5X8D2"/>
<comment type="caution">
    <text evidence="3">The sequence shown here is derived from an EMBL/GenBank/DDBJ whole genome shotgun (WGS) entry which is preliminary data.</text>
</comment>
<dbReference type="InterPro" id="IPR000595">
    <property type="entry name" value="cNMP-bd_dom"/>
</dbReference>
<dbReference type="PANTHER" id="PTHR23011">
    <property type="entry name" value="CYCLIC NUCLEOTIDE-BINDING DOMAIN CONTAINING PROTEIN"/>
    <property type="match status" value="1"/>
</dbReference>
<dbReference type="Gene3D" id="2.60.120.10">
    <property type="entry name" value="Jelly Rolls"/>
    <property type="match status" value="2"/>
</dbReference>
<dbReference type="PANTHER" id="PTHR23011:SF28">
    <property type="entry name" value="CYCLIC NUCLEOTIDE-BINDING DOMAIN CONTAINING PROTEIN"/>
    <property type="match status" value="1"/>
</dbReference>
<feature type="region of interest" description="Disordered" evidence="1">
    <location>
        <begin position="545"/>
        <end position="602"/>
    </location>
</feature>
<feature type="compositionally biased region" description="Gly residues" evidence="1">
    <location>
        <begin position="1"/>
        <end position="13"/>
    </location>
</feature>
<dbReference type="SMART" id="SM00100">
    <property type="entry name" value="cNMP"/>
    <property type="match status" value="1"/>
</dbReference>
<feature type="domain" description="Cyclic nucleotide-binding" evidence="2">
    <location>
        <begin position="277"/>
        <end position="342"/>
    </location>
</feature>
<accession>A0AAD5X8D2</accession>
<reference evidence="3" key="1">
    <citation type="submission" date="2020-05" db="EMBL/GenBank/DDBJ databases">
        <title>Phylogenomic resolution of chytrid fungi.</title>
        <authorList>
            <person name="Stajich J.E."/>
            <person name="Amses K."/>
            <person name="Simmons R."/>
            <person name="Seto K."/>
            <person name="Myers J."/>
            <person name="Bonds A."/>
            <person name="Quandt C.A."/>
            <person name="Barry K."/>
            <person name="Liu P."/>
            <person name="Grigoriev I."/>
            <person name="Longcore J.E."/>
            <person name="James T.Y."/>
        </authorList>
    </citation>
    <scope>NUCLEOTIDE SEQUENCE</scope>
    <source>
        <strain evidence="3">JEL0318</strain>
    </source>
</reference>
<dbReference type="InterPro" id="IPR014710">
    <property type="entry name" value="RmlC-like_jellyroll"/>
</dbReference>
<evidence type="ECO:0000256" key="1">
    <source>
        <dbReference type="SAM" id="MobiDB-lite"/>
    </source>
</evidence>
<proteinExistence type="predicted"/>
<evidence type="ECO:0000313" key="4">
    <source>
        <dbReference type="Proteomes" id="UP001212841"/>
    </source>
</evidence>
<feature type="region of interest" description="Disordered" evidence="1">
    <location>
        <begin position="1"/>
        <end position="35"/>
    </location>
</feature>
<keyword evidence="4" id="KW-1185">Reference proteome</keyword>
<dbReference type="Proteomes" id="UP001212841">
    <property type="component" value="Unassembled WGS sequence"/>
</dbReference>
<evidence type="ECO:0000313" key="3">
    <source>
        <dbReference type="EMBL" id="KAJ3055916.1"/>
    </source>
</evidence>
<gene>
    <name evidence="3" type="ORF">HK097_008725</name>
</gene>
<feature type="compositionally biased region" description="Acidic residues" evidence="1">
    <location>
        <begin position="619"/>
        <end position="632"/>
    </location>
</feature>
<feature type="region of interest" description="Disordered" evidence="1">
    <location>
        <begin position="613"/>
        <end position="632"/>
    </location>
</feature>
<sequence length="632" mass="69186">MVGGGGGTGGAGGKPIQTHRRARSDPIPQLTGRQPHAVPGVAVPLLPGGAFVNIDEEEPVVIDDEEVHARARERWAMLMLAVKRMVKATAMFRLLHYDFLADESAKAKLPKIETFANHKIHMLLTKAHILRNTDDYVLLDRHVIKALPCMQRYTYDQRKQMYAASMTYEVHSKGTVMVKDGFQAESVYFILSGGVEVFKDHRGIKLKQNLVGAGDMFGELQASQLLTEGGQTRVANVICVTHCEFLRLDIDDYIRILFGHDGSEVDVRVVLLNSLPIFNETHEVNLQKAAQNSIVRTYMPGDRMFFELDPNSYIYFVCKGTVRLTKTVRFLRTYLVPGEFGVGNQVVAPWNDDDGKVPRIGEEIFGREMYVCDVGAGMTLPELMLPKGLAVDPDRERKAEFLPRRMSGVGSGQKGLGTWKTVVAATTATGAGGRRGSKLHQLGPTLTEEDRNAPPCNLNAYAITFVECVVFPTSAFLQSATNEMVSQVLANNDMFHLSTPMLQETYIKWIVRHGSDPEDQSVEIGAPACGVQIGGAATRQALQMKRPPTMQTHTSPTITSAAASATTVSSSESSTTSLVSPKSPSQQANNPHPPASAAAAAILGRLHKQKLGLTRIDSEMDDYSSDDESTPF</sequence>
<name>A0AAD5X8D2_9FUNG</name>
<evidence type="ECO:0000259" key="2">
    <source>
        <dbReference type="PROSITE" id="PS50042"/>
    </source>
</evidence>
<dbReference type="Pfam" id="PF00027">
    <property type="entry name" value="cNMP_binding"/>
    <property type="match status" value="1"/>
</dbReference>
<dbReference type="EMBL" id="JADGJD010000053">
    <property type="protein sequence ID" value="KAJ3055916.1"/>
    <property type="molecule type" value="Genomic_DNA"/>
</dbReference>
<dbReference type="SUPFAM" id="SSF51206">
    <property type="entry name" value="cAMP-binding domain-like"/>
    <property type="match status" value="2"/>
</dbReference>
<dbReference type="PROSITE" id="PS50042">
    <property type="entry name" value="CNMP_BINDING_3"/>
    <property type="match status" value="2"/>
</dbReference>
<dbReference type="CDD" id="cd00038">
    <property type="entry name" value="CAP_ED"/>
    <property type="match status" value="1"/>
</dbReference>
<feature type="compositionally biased region" description="Low complexity" evidence="1">
    <location>
        <begin position="552"/>
        <end position="601"/>
    </location>
</feature>
<organism evidence="3 4">
    <name type="scientific">Rhizophlyctis rosea</name>
    <dbReference type="NCBI Taxonomy" id="64517"/>
    <lineage>
        <taxon>Eukaryota</taxon>
        <taxon>Fungi</taxon>
        <taxon>Fungi incertae sedis</taxon>
        <taxon>Chytridiomycota</taxon>
        <taxon>Chytridiomycota incertae sedis</taxon>
        <taxon>Chytridiomycetes</taxon>
        <taxon>Rhizophlyctidales</taxon>
        <taxon>Rhizophlyctidaceae</taxon>
        <taxon>Rhizophlyctis</taxon>
    </lineage>
</organism>
<feature type="domain" description="Cyclic nucleotide-binding" evidence="2">
    <location>
        <begin position="149"/>
        <end position="257"/>
    </location>
</feature>